<evidence type="ECO:0000256" key="2">
    <source>
        <dbReference type="ARBA" id="ARBA00008854"/>
    </source>
</evidence>
<keyword evidence="4 6" id="KW-1133">Transmembrane helix</keyword>
<evidence type="ECO:0000313" key="7">
    <source>
        <dbReference type="EMBL" id="MFC4892746.1"/>
    </source>
</evidence>
<dbReference type="InterPro" id="IPR023353">
    <property type="entry name" value="LemA-like_dom_sf"/>
</dbReference>
<dbReference type="InterPro" id="IPR007156">
    <property type="entry name" value="MamQ_LemA"/>
</dbReference>
<sequence length="193" mass="22424">MEYLFILALFIVIIVSIVYLPIRLYNNIIINENNAKRAWSNTVAYQKQLLELIPRLEANLNSYKDYEKATLTDIVSLRESIKKVSSDDVDVKKLSKSYDETQQLMSKLNVRLEQYPELKANTVYLKFMDSLSDNYTNVTSSIRIFNSCVNAFNDSITMFPHFIINIIFLKKHKLDSFQHSKSEDSLGGFKPNF</sequence>
<proteinExistence type="inferred from homology"/>
<evidence type="ECO:0000256" key="5">
    <source>
        <dbReference type="ARBA" id="ARBA00023136"/>
    </source>
</evidence>
<dbReference type="Pfam" id="PF04011">
    <property type="entry name" value="LemA"/>
    <property type="match status" value="1"/>
</dbReference>
<evidence type="ECO:0000313" key="8">
    <source>
        <dbReference type="Proteomes" id="UP001595926"/>
    </source>
</evidence>
<accession>A0ABV9TC98</accession>
<protein>
    <submittedName>
        <fullName evidence="7">LemA family protein</fullName>
    </submittedName>
</protein>
<dbReference type="Gene3D" id="1.20.1440.20">
    <property type="entry name" value="LemA-like domain"/>
    <property type="match status" value="1"/>
</dbReference>
<evidence type="ECO:0000256" key="3">
    <source>
        <dbReference type="ARBA" id="ARBA00022692"/>
    </source>
</evidence>
<comment type="subcellular location">
    <subcellularLocation>
        <location evidence="1">Membrane</location>
        <topology evidence="1">Single-pass membrane protein</topology>
    </subcellularLocation>
</comment>
<keyword evidence="8" id="KW-1185">Reference proteome</keyword>
<gene>
    <name evidence="7" type="ORF">ACFPDQ_06745</name>
</gene>
<feature type="transmembrane region" description="Helical" evidence="6">
    <location>
        <begin position="6"/>
        <end position="26"/>
    </location>
</feature>
<name>A0ABV9TC98_9GAMM</name>
<dbReference type="Proteomes" id="UP001595926">
    <property type="component" value="Unassembled WGS sequence"/>
</dbReference>
<reference evidence="8" key="1">
    <citation type="journal article" date="2019" name="Int. J. Syst. Evol. Microbiol.">
        <title>The Global Catalogue of Microorganisms (GCM) 10K type strain sequencing project: providing services to taxonomists for standard genome sequencing and annotation.</title>
        <authorList>
            <consortium name="The Broad Institute Genomics Platform"/>
            <consortium name="The Broad Institute Genome Sequencing Center for Infectious Disease"/>
            <person name="Wu L."/>
            <person name="Ma J."/>
        </authorList>
    </citation>
    <scope>NUCLEOTIDE SEQUENCE [LARGE SCALE GENOMIC DNA]</scope>
    <source>
        <strain evidence="8">CGMCC 1.13718</strain>
    </source>
</reference>
<comment type="caution">
    <text evidence="7">The sequence shown here is derived from an EMBL/GenBank/DDBJ whole genome shotgun (WGS) entry which is preliminary data.</text>
</comment>
<comment type="similarity">
    <text evidence="2">Belongs to the LemA family.</text>
</comment>
<dbReference type="EMBL" id="JBHSJH010000002">
    <property type="protein sequence ID" value="MFC4892746.1"/>
    <property type="molecule type" value="Genomic_DNA"/>
</dbReference>
<evidence type="ECO:0000256" key="1">
    <source>
        <dbReference type="ARBA" id="ARBA00004167"/>
    </source>
</evidence>
<keyword evidence="3 6" id="KW-0812">Transmembrane</keyword>
<keyword evidence="5 6" id="KW-0472">Membrane</keyword>
<evidence type="ECO:0000256" key="6">
    <source>
        <dbReference type="SAM" id="Phobius"/>
    </source>
</evidence>
<organism evidence="7 8">
    <name type="scientific">Pseudofrancisella aestuarii</name>
    <dbReference type="NCBI Taxonomy" id="2670347"/>
    <lineage>
        <taxon>Bacteria</taxon>
        <taxon>Pseudomonadati</taxon>
        <taxon>Pseudomonadota</taxon>
        <taxon>Gammaproteobacteria</taxon>
        <taxon>Thiotrichales</taxon>
        <taxon>Francisellaceae</taxon>
        <taxon>Pseudofrancisella</taxon>
    </lineage>
</organism>
<dbReference type="RefSeq" id="WP_119330097.1">
    <property type="nucleotide sequence ID" value="NZ_JBHSJH010000002.1"/>
</dbReference>
<dbReference type="PANTHER" id="PTHR34478:SF1">
    <property type="entry name" value="PROTEIN LEMA"/>
    <property type="match status" value="1"/>
</dbReference>
<dbReference type="PANTHER" id="PTHR34478">
    <property type="entry name" value="PROTEIN LEMA"/>
    <property type="match status" value="1"/>
</dbReference>
<evidence type="ECO:0000256" key="4">
    <source>
        <dbReference type="ARBA" id="ARBA00022989"/>
    </source>
</evidence>
<dbReference type="SUPFAM" id="SSF140478">
    <property type="entry name" value="LemA-like"/>
    <property type="match status" value="1"/>
</dbReference>